<dbReference type="InterPro" id="IPR036249">
    <property type="entry name" value="Thioredoxin-like_sf"/>
</dbReference>
<organism evidence="1 2">
    <name type="scientific">Caulobacter ginsengisoli</name>
    <dbReference type="NCBI Taxonomy" id="400775"/>
    <lineage>
        <taxon>Bacteria</taxon>
        <taxon>Pseudomonadati</taxon>
        <taxon>Pseudomonadota</taxon>
        <taxon>Alphaproteobacteria</taxon>
        <taxon>Caulobacterales</taxon>
        <taxon>Caulobacteraceae</taxon>
        <taxon>Caulobacter</taxon>
    </lineage>
</organism>
<sequence>MPKVEVVEYTDAVCSTAWGAEPLLRRLDWRHGHHLTWRKVMGGLVGNAATGKDGWDRVSAAEPMSAYWKRVWKLTGMPYPHPMRLMLQSTDPLGAAVKAAELQGQDVAHRVLRRFREQIFLFGIGPQTPDEFEAATQGVPGLDQARWRTDQQRPDVAAAYQADWRETREPNDYVRHLKHDSPMNGELKHSEGHDRYALPTLIFKGPGGEHTVAGWVPYEEYEAGLEAAMPGATADPRPDPTPQEAFARWGVLTEQELAFLCGQGAEAPAGAATYDWGDGLAYFNGAEAQGRL</sequence>
<dbReference type="SUPFAM" id="SSF52833">
    <property type="entry name" value="Thioredoxin-like"/>
    <property type="match status" value="1"/>
</dbReference>
<name>A0ABU0IUV5_9CAUL</name>
<dbReference type="EMBL" id="JAUSVS010000008">
    <property type="protein sequence ID" value="MDQ0465803.1"/>
    <property type="molecule type" value="Genomic_DNA"/>
</dbReference>
<gene>
    <name evidence="1" type="ORF">QO010_003595</name>
</gene>
<dbReference type="Pfam" id="PF13743">
    <property type="entry name" value="Thioredoxin_5"/>
    <property type="match status" value="1"/>
</dbReference>
<dbReference type="RefSeq" id="WP_307351422.1">
    <property type="nucleotide sequence ID" value="NZ_JAUSVS010000008.1"/>
</dbReference>
<evidence type="ECO:0000313" key="2">
    <source>
        <dbReference type="Proteomes" id="UP001228905"/>
    </source>
</evidence>
<evidence type="ECO:0000313" key="1">
    <source>
        <dbReference type="EMBL" id="MDQ0465803.1"/>
    </source>
</evidence>
<dbReference type="Proteomes" id="UP001228905">
    <property type="component" value="Unassembled WGS sequence"/>
</dbReference>
<reference evidence="1 2" key="1">
    <citation type="submission" date="2023-07" db="EMBL/GenBank/DDBJ databases">
        <title>Genomic Encyclopedia of Type Strains, Phase IV (KMG-IV): sequencing the most valuable type-strain genomes for metagenomic binning, comparative biology and taxonomic classification.</title>
        <authorList>
            <person name="Goeker M."/>
        </authorList>
    </citation>
    <scope>NUCLEOTIDE SEQUENCE [LARGE SCALE GENOMIC DNA]</scope>
    <source>
        <strain evidence="1 2">DSM 18695</strain>
    </source>
</reference>
<dbReference type="Gene3D" id="3.40.30.10">
    <property type="entry name" value="Glutaredoxin"/>
    <property type="match status" value="1"/>
</dbReference>
<accession>A0ABU0IUV5</accession>
<comment type="caution">
    <text evidence="1">The sequence shown here is derived from an EMBL/GenBank/DDBJ whole genome shotgun (WGS) entry which is preliminary data.</text>
</comment>
<protein>
    <submittedName>
        <fullName evidence="1">Protein-disulfide isomerase-like protein with CxxC motif</fullName>
    </submittedName>
</protein>
<keyword evidence="2" id="KW-1185">Reference proteome</keyword>
<proteinExistence type="predicted"/>